<feature type="transmembrane region" description="Helical" evidence="1">
    <location>
        <begin position="68"/>
        <end position="87"/>
    </location>
</feature>
<dbReference type="OrthoDB" id="4350641at2"/>
<evidence type="ECO:0000313" key="2">
    <source>
        <dbReference type="EMBL" id="KAB7848522.1"/>
    </source>
</evidence>
<evidence type="ECO:0008006" key="4">
    <source>
        <dbReference type="Google" id="ProtNLM"/>
    </source>
</evidence>
<proteinExistence type="predicted"/>
<evidence type="ECO:0000313" key="3">
    <source>
        <dbReference type="Proteomes" id="UP000327000"/>
    </source>
</evidence>
<name>A0A5N5WB90_STRMB</name>
<protein>
    <recommendedName>
        <fullName evidence="4">Integral membrane protein</fullName>
    </recommendedName>
</protein>
<dbReference type="EMBL" id="VOKX01000014">
    <property type="protein sequence ID" value="KAB7848522.1"/>
    <property type="molecule type" value="Genomic_DNA"/>
</dbReference>
<gene>
    <name evidence="2" type="ORF">FRZ00_09535</name>
</gene>
<dbReference type="Proteomes" id="UP000327000">
    <property type="component" value="Unassembled WGS sequence"/>
</dbReference>
<keyword evidence="3" id="KW-1185">Reference proteome</keyword>
<dbReference type="AlphaFoldDB" id="A0A5N5WB90"/>
<sequence>MPHPVARAGADLRLLRAAVFTAVCVLLSAAGHALASCAPVPVWTLAAGFAVVFGLVAPLAGRERSLPGIAACLAVGQVALHALFAVGQRGPEASPRTGHDGPLVSFAGRLLCNQRPPASPAEARRILTDAGLGAPAPATETAHGGDGPWDAVAHVLMPSPAMLLGHLLAALAVGWLLWRGEAALWRLVRLSERPARAVVEATLVRALRAAAGLVRAFLAGAPRQPVVRTRRTGADDERPAREPECRHVLIRRGPPRFALAA</sequence>
<feature type="transmembrane region" description="Helical" evidence="1">
    <location>
        <begin position="43"/>
        <end position="61"/>
    </location>
</feature>
<keyword evidence="1" id="KW-0472">Membrane</keyword>
<comment type="caution">
    <text evidence="2">The sequence shown here is derived from an EMBL/GenBank/DDBJ whole genome shotgun (WGS) entry which is preliminary data.</text>
</comment>
<accession>A0A5N5WB90</accession>
<feature type="transmembrane region" description="Helical" evidence="1">
    <location>
        <begin position="161"/>
        <end position="178"/>
    </location>
</feature>
<dbReference type="RefSeq" id="WP_152263103.1">
    <property type="nucleotide sequence ID" value="NZ_VOKX01000014.1"/>
</dbReference>
<reference evidence="2 3" key="1">
    <citation type="journal article" date="2019" name="Microb. Cell Fact.">
        <title>Exploring novel herbicidin analogues by transcriptional regulator overexpression and MS/MS molecular networking.</title>
        <authorList>
            <person name="Shi Y."/>
            <person name="Gu R."/>
            <person name="Li Y."/>
            <person name="Wang X."/>
            <person name="Ren W."/>
            <person name="Li X."/>
            <person name="Wang L."/>
            <person name="Xie Y."/>
            <person name="Hong B."/>
        </authorList>
    </citation>
    <scope>NUCLEOTIDE SEQUENCE [LARGE SCALE GENOMIC DNA]</scope>
    <source>
        <strain evidence="2 3">US-43</strain>
    </source>
</reference>
<keyword evidence="1" id="KW-1133">Transmembrane helix</keyword>
<organism evidence="2 3">
    <name type="scientific">Streptomyces mobaraensis</name>
    <name type="common">Streptoverticillium mobaraense</name>
    <dbReference type="NCBI Taxonomy" id="35621"/>
    <lineage>
        <taxon>Bacteria</taxon>
        <taxon>Bacillati</taxon>
        <taxon>Actinomycetota</taxon>
        <taxon>Actinomycetes</taxon>
        <taxon>Kitasatosporales</taxon>
        <taxon>Streptomycetaceae</taxon>
        <taxon>Streptomyces</taxon>
    </lineage>
</organism>
<keyword evidence="1" id="KW-0812">Transmembrane</keyword>
<evidence type="ECO:0000256" key="1">
    <source>
        <dbReference type="SAM" id="Phobius"/>
    </source>
</evidence>